<keyword evidence="3 6" id="KW-0732">Signal</keyword>
<dbReference type="GO" id="GO:0005886">
    <property type="term" value="C:plasma membrane"/>
    <property type="evidence" value="ECO:0007669"/>
    <property type="project" value="UniProtKB-SubCell"/>
</dbReference>
<keyword evidence="4" id="KW-0472">Membrane</keyword>
<dbReference type="RefSeq" id="XP_015592578.1">
    <property type="nucleotide sequence ID" value="XM_015737092.2"/>
</dbReference>
<proteinExistence type="predicted"/>
<reference evidence="9 10" key="1">
    <citation type="submission" date="2025-04" db="UniProtKB">
        <authorList>
            <consortium name="RefSeq"/>
        </authorList>
    </citation>
    <scope>IDENTIFICATION</scope>
</reference>
<evidence type="ECO:0000256" key="6">
    <source>
        <dbReference type="SAM" id="SignalP"/>
    </source>
</evidence>
<dbReference type="GO" id="GO:0051726">
    <property type="term" value="P:regulation of cell cycle"/>
    <property type="evidence" value="ECO:0007669"/>
    <property type="project" value="InterPro"/>
</dbReference>
<keyword evidence="5" id="KW-0325">Glycoprotein</keyword>
<keyword evidence="2" id="KW-1003">Cell membrane</keyword>
<evidence type="ECO:0000259" key="7">
    <source>
        <dbReference type="Pfam" id="PF02351"/>
    </source>
</evidence>
<evidence type="ECO:0000256" key="3">
    <source>
        <dbReference type="ARBA" id="ARBA00022729"/>
    </source>
</evidence>
<dbReference type="AlphaFoldDB" id="A0AAJ7BRN7"/>
<feature type="domain" description="GDNF/GAS1" evidence="7">
    <location>
        <begin position="123"/>
        <end position="197"/>
    </location>
</feature>
<feature type="chain" id="PRO_5044708608" evidence="6">
    <location>
        <begin position="24"/>
        <end position="257"/>
    </location>
</feature>
<gene>
    <name evidence="9 10" type="primary">LOC107266514</name>
</gene>
<evidence type="ECO:0000313" key="8">
    <source>
        <dbReference type="Proteomes" id="UP000694920"/>
    </source>
</evidence>
<protein>
    <submittedName>
        <fullName evidence="9 10">Growth arrest-specific protein 1</fullName>
    </submittedName>
</protein>
<comment type="subcellular location">
    <subcellularLocation>
        <location evidence="1">Cell membrane</location>
    </subcellularLocation>
</comment>
<dbReference type="InterPro" id="IPR039596">
    <property type="entry name" value="GAS1"/>
</dbReference>
<dbReference type="Proteomes" id="UP000694920">
    <property type="component" value="Unplaced"/>
</dbReference>
<dbReference type="Pfam" id="PF02351">
    <property type="entry name" value="GDNF"/>
    <property type="match status" value="1"/>
</dbReference>
<evidence type="ECO:0000313" key="10">
    <source>
        <dbReference type="RefSeq" id="XP_015592579.1"/>
    </source>
</evidence>
<evidence type="ECO:0000256" key="5">
    <source>
        <dbReference type="ARBA" id="ARBA00023180"/>
    </source>
</evidence>
<dbReference type="PANTHER" id="PTHR16840:SF3">
    <property type="entry name" value="GROWTH ARREST-SPECIFIC PROTEIN 1"/>
    <property type="match status" value="1"/>
</dbReference>
<evidence type="ECO:0000313" key="9">
    <source>
        <dbReference type="RefSeq" id="XP_015592578.1"/>
    </source>
</evidence>
<feature type="signal peptide" evidence="6">
    <location>
        <begin position="1"/>
        <end position="23"/>
    </location>
</feature>
<sequence>MTSSGKSMDIVLLLTVLLTICMSSTTSSRACNDIKMKCAYRSGCGAALQQYLMGCSGVLHGDVNDCPETCQHALIALTSTDEGKELMTCECAHNDYVCLQSKQRVEVCRASVTMTMNRTRVSCRIATWICIADALCSKAMDYYNTYCWKMFRGKKCTHRCHNSIAILRRQEKAAKLNTCICDGTEDYDCRGIRRNMNALCFGKVHHDYHEVKKVVGDTRTNEILRDDANLRGDGIRNLVNRVTLALTIVILLLSRQD</sequence>
<dbReference type="InterPro" id="IPR016017">
    <property type="entry name" value="GDNF/GAS1"/>
</dbReference>
<keyword evidence="8" id="KW-1185">Reference proteome</keyword>
<dbReference type="RefSeq" id="XP_015592579.1">
    <property type="nucleotide sequence ID" value="XM_015737093.2"/>
</dbReference>
<name>A0AAJ7BRN7_CEPCN</name>
<evidence type="ECO:0000256" key="1">
    <source>
        <dbReference type="ARBA" id="ARBA00004236"/>
    </source>
</evidence>
<accession>A0AAJ7BRN7</accession>
<evidence type="ECO:0000256" key="2">
    <source>
        <dbReference type="ARBA" id="ARBA00022475"/>
    </source>
</evidence>
<organism evidence="8 9">
    <name type="scientific">Cephus cinctus</name>
    <name type="common">Wheat stem sawfly</name>
    <dbReference type="NCBI Taxonomy" id="211228"/>
    <lineage>
        <taxon>Eukaryota</taxon>
        <taxon>Metazoa</taxon>
        <taxon>Ecdysozoa</taxon>
        <taxon>Arthropoda</taxon>
        <taxon>Hexapoda</taxon>
        <taxon>Insecta</taxon>
        <taxon>Pterygota</taxon>
        <taxon>Neoptera</taxon>
        <taxon>Endopterygota</taxon>
        <taxon>Hymenoptera</taxon>
        <taxon>Cephoidea</taxon>
        <taxon>Cephidae</taxon>
        <taxon>Cephus</taxon>
    </lineage>
</organism>
<evidence type="ECO:0000256" key="4">
    <source>
        <dbReference type="ARBA" id="ARBA00023136"/>
    </source>
</evidence>
<dbReference type="KEGG" id="ccin:107266514"/>
<dbReference type="GeneID" id="107266514"/>
<dbReference type="PANTHER" id="PTHR16840">
    <property type="entry name" value="GROWTH ARREST-SPECIFIC PROTEIN 1"/>
    <property type="match status" value="1"/>
</dbReference>